<dbReference type="EMBL" id="CP003093">
    <property type="protein sequence ID" value="AER56372.1"/>
    <property type="molecule type" value="Genomic_DNA"/>
</dbReference>
<accession>G7UV92</accession>
<reference evidence="1 2" key="1">
    <citation type="journal article" date="2012" name="J. Bacteriol.">
        <title>Complete Genome Sequence of the BTEX-Degrading Bacterium Pseudoxanthomonas spadix BD-a59.</title>
        <authorList>
            <person name="Lee S.H."/>
            <person name="Jin H.M."/>
            <person name="Lee H.J."/>
            <person name="Kim J.M."/>
            <person name="Jeon C.O."/>
        </authorList>
    </citation>
    <scope>NUCLEOTIDE SEQUENCE [LARGE SCALE GENOMIC DNA]</scope>
    <source>
        <strain evidence="1 2">BD-a59</strain>
    </source>
</reference>
<keyword evidence="2" id="KW-1185">Reference proteome</keyword>
<proteinExistence type="predicted"/>
<dbReference type="HOGENOM" id="CLU_2882682_0_0_6"/>
<evidence type="ECO:0000313" key="2">
    <source>
        <dbReference type="Proteomes" id="UP000005870"/>
    </source>
</evidence>
<gene>
    <name evidence="1" type="ordered locus">DSC_08610</name>
</gene>
<dbReference type="Proteomes" id="UP000005870">
    <property type="component" value="Chromosome"/>
</dbReference>
<dbReference type="KEGG" id="psd:DSC_08610"/>
<organism evidence="1 2">
    <name type="scientific">Pseudoxanthomonas spadix (strain BD-a59)</name>
    <dbReference type="NCBI Taxonomy" id="1045855"/>
    <lineage>
        <taxon>Bacteria</taxon>
        <taxon>Pseudomonadati</taxon>
        <taxon>Pseudomonadota</taxon>
        <taxon>Gammaproteobacteria</taxon>
        <taxon>Lysobacterales</taxon>
        <taxon>Lysobacteraceae</taxon>
        <taxon>Pseudoxanthomonas</taxon>
    </lineage>
</organism>
<protein>
    <submittedName>
        <fullName evidence="1">Uncharacterized protein</fullName>
    </submittedName>
</protein>
<sequence>MAATLEFDVRQLCRAESQKISIPGWAMWDVEPQVKQQGTLEQELIRVLRDVDPVQQPLNRISA</sequence>
<dbReference type="AlphaFoldDB" id="G7UV92"/>
<name>G7UV92_PSEUP</name>
<evidence type="ECO:0000313" key="1">
    <source>
        <dbReference type="EMBL" id="AER56372.1"/>
    </source>
</evidence>